<keyword evidence="1" id="KW-0812">Transmembrane</keyword>
<dbReference type="AlphaFoldDB" id="A0A5R9FXW2"/>
<gene>
    <name evidence="2" type="ORF">FE633_12760</name>
</gene>
<evidence type="ECO:0000313" key="3">
    <source>
        <dbReference type="Proteomes" id="UP000305906"/>
    </source>
</evidence>
<organism evidence="2 3">
    <name type="scientific">Streptomyces montanus</name>
    <dbReference type="NCBI Taxonomy" id="2580423"/>
    <lineage>
        <taxon>Bacteria</taxon>
        <taxon>Bacillati</taxon>
        <taxon>Actinomycetota</taxon>
        <taxon>Actinomycetes</taxon>
        <taxon>Kitasatosporales</taxon>
        <taxon>Streptomycetaceae</taxon>
        <taxon>Streptomyces</taxon>
    </lineage>
</organism>
<dbReference type="RefSeq" id="WP_138045234.1">
    <property type="nucleotide sequence ID" value="NZ_VBZC01000012.1"/>
</dbReference>
<sequence length="205" mass="21992">MDTSHARSGSFLLSVDPVLSGQIVIKEAERSAEIDPNIRWATEQVTARFEELSKDEVADVVSVMWLSLSHYLLGPCWWGPPFVTSTVPLIGAGSLAPHLQVVRTGLSFGDSIRRITEDALKTTLTVDALRYAAQETAEWSAGQDNSAYVQDLLKAREDLTRLGGDGSQNVLPVIGVVAIGVGIFLAGAAVAVAVEEVIHHHGGHR</sequence>
<comment type="caution">
    <text evidence="2">The sequence shown here is derived from an EMBL/GenBank/DDBJ whole genome shotgun (WGS) entry which is preliminary data.</text>
</comment>
<evidence type="ECO:0000256" key="1">
    <source>
        <dbReference type="SAM" id="Phobius"/>
    </source>
</evidence>
<proteinExistence type="predicted"/>
<keyword evidence="3" id="KW-1185">Reference proteome</keyword>
<evidence type="ECO:0000313" key="2">
    <source>
        <dbReference type="EMBL" id="TLS45643.1"/>
    </source>
</evidence>
<dbReference type="EMBL" id="VBZC01000012">
    <property type="protein sequence ID" value="TLS45643.1"/>
    <property type="molecule type" value="Genomic_DNA"/>
</dbReference>
<keyword evidence="1" id="KW-1133">Transmembrane helix</keyword>
<dbReference type="Proteomes" id="UP000305906">
    <property type="component" value="Unassembled WGS sequence"/>
</dbReference>
<name>A0A5R9FXW2_9ACTN</name>
<accession>A0A5R9FXW2</accession>
<feature type="transmembrane region" description="Helical" evidence="1">
    <location>
        <begin position="170"/>
        <end position="194"/>
    </location>
</feature>
<keyword evidence="1" id="KW-0472">Membrane</keyword>
<protein>
    <submittedName>
        <fullName evidence="2">Uncharacterized protein</fullName>
    </submittedName>
</protein>
<reference evidence="2 3" key="1">
    <citation type="submission" date="2019-05" db="EMBL/GenBank/DDBJ databases">
        <title>Streptomyces sp. NEAU-C151, a novel actinomycete isolated from soil.</title>
        <authorList>
            <person name="Han L."/>
            <person name="Jiang H."/>
        </authorList>
    </citation>
    <scope>NUCLEOTIDE SEQUENCE [LARGE SCALE GENOMIC DNA]</scope>
    <source>
        <strain evidence="2 3">NEAU-C151</strain>
    </source>
</reference>